<dbReference type="PANTHER" id="PTHR32552">
    <property type="entry name" value="FERRICHROME IRON RECEPTOR-RELATED"/>
    <property type="match status" value="1"/>
</dbReference>
<dbReference type="SUPFAM" id="SSF56935">
    <property type="entry name" value="Porins"/>
    <property type="match status" value="1"/>
</dbReference>
<evidence type="ECO:0000259" key="14">
    <source>
        <dbReference type="Pfam" id="PF00593"/>
    </source>
</evidence>
<keyword evidence="6" id="KW-0408">Iron</keyword>
<dbReference type="GO" id="GO:0009279">
    <property type="term" value="C:cell outer membrane"/>
    <property type="evidence" value="ECO:0007669"/>
    <property type="project" value="UniProtKB-SubCell"/>
</dbReference>
<dbReference type="CDD" id="cd01347">
    <property type="entry name" value="ligand_gated_channel"/>
    <property type="match status" value="1"/>
</dbReference>
<dbReference type="InterPro" id="IPR036942">
    <property type="entry name" value="Beta-barrel_TonB_sf"/>
</dbReference>
<evidence type="ECO:0000256" key="10">
    <source>
        <dbReference type="ARBA" id="ARBA00023237"/>
    </source>
</evidence>
<dbReference type="Gene3D" id="2.40.170.20">
    <property type="entry name" value="TonB-dependent receptor, beta-barrel domain"/>
    <property type="match status" value="1"/>
</dbReference>
<evidence type="ECO:0000256" key="5">
    <source>
        <dbReference type="ARBA" id="ARBA00022692"/>
    </source>
</evidence>
<feature type="domain" description="TonB-dependent receptor plug" evidence="15">
    <location>
        <begin position="63"/>
        <end position="170"/>
    </location>
</feature>
<evidence type="ECO:0000256" key="8">
    <source>
        <dbReference type="ARBA" id="ARBA00023077"/>
    </source>
</evidence>
<reference evidence="16 17" key="1">
    <citation type="submission" date="2018-05" db="EMBL/GenBank/DDBJ databases">
        <title>Description of Sphingomonas pokkalii sp nov, isolated from the rhizosphere of saline tolerant pokkali rice and its draft genome analysis.</title>
        <authorList>
            <person name="Menon R."/>
            <person name="Kumari S."/>
            <person name="Rameshkumar N."/>
        </authorList>
    </citation>
    <scope>NUCLEOTIDE SEQUENCE [LARGE SCALE GENOMIC DNA]</scope>
    <source>
        <strain evidence="16 17">L3B27</strain>
    </source>
</reference>
<accession>A0A2U0SGD0</accession>
<dbReference type="Pfam" id="PF00593">
    <property type="entry name" value="TonB_dep_Rec_b-barrel"/>
    <property type="match status" value="1"/>
</dbReference>
<feature type="domain" description="TonB-dependent receptor-like beta-barrel" evidence="14">
    <location>
        <begin position="249"/>
        <end position="718"/>
    </location>
</feature>
<dbReference type="Proteomes" id="UP000245890">
    <property type="component" value="Unassembled WGS sequence"/>
</dbReference>
<evidence type="ECO:0000256" key="7">
    <source>
        <dbReference type="ARBA" id="ARBA00023065"/>
    </source>
</evidence>
<dbReference type="OrthoDB" id="9760333at2"/>
<dbReference type="EMBL" id="QENQ01000001">
    <property type="protein sequence ID" value="PVX30381.1"/>
    <property type="molecule type" value="Genomic_DNA"/>
</dbReference>
<keyword evidence="2 11" id="KW-0813">Transport</keyword>
<comment type="similarity">
    <text evidence="11 12">Belongs to the TonB-dependent receptor family.</text>
</comment>
<sequence>MTGYQLSLRTLAFAASFLAGAAQAATADERLNTAGAPAQTAKPVKDDNEIIVTTTAQKRFENIQNVPLAVQVVTPAQLEAQGVRHFQDLGKVAPSLTIRTAENPVNSNVSLRGVGTFAFGIGVESSVAVTVDGVPLAFQARAFTDLPDVAMIEVLRGPQSTLYGKAASAGLIKIMTTQPTNDFHVKANTLATDDGEYGGNFSVTGPINDKLGYVFSASYSNWGGNVRNVIDGRDVNGRETLSTRAKLKWKASPDVVFTLSGNYMNGNTTVGRPFIRMTPGAVLRRQPGLTADVTLPGITVDPLNQKAANNDRAGTKYWGWGTMLRTDINIGKMNVLGLTSYDKFRMDDYIDHDDTAAPGTYGRNIQVGAFKSRLFTQEIRLLSPGTDAFRYALGLYYANVGFQRPFMRGPAFSLANWYATSGSRQIAGFGQIDWEFVKNLTATIGGRAQNERVKYTFLDKNLAVPASFAGHASDNATTYRLGLQYQATRDVMVFGSYATGYKGQTYDLTTGFNSNRAAAGPIRPETSKDKEFGVRTQFFGRRMTFNVTYFDTNYTDLQAQSIETLADGSSNYRLTNVGGLNTKGLEFETAARITRDLSVNGSATYLDATYTSFPVAQCYPLQTPALGCVAGSPSYQNLTGTRAIQSPEWKGSASVEYAPALTEKLNGVFQASWQYTSSLHYVARDPETFQGAFSIFNLSAGVRDHGRRWEATLFVNNLFDKQYFQSLVNSSGNFNVSSAAGSANAIATQGVLPRDFRRYAGIRFGVNY</sequence>
<evidence type="ECO:0000256" key="6">
    <source>
        <dbReference type="ARBA" id="ARBA00023004"/>
    </source>
</evidence>
<keyword evidence="9 11" id="KW-0472">Membrane</keyword>
<dbReference type="InterPro" id="IPR012910">
    <property type="entry name" value="Plug_dom"/>
</dbReference>
<keyword evidence="4" id="KW-0410">Iron transport</keyword>
<evidence type="ECO:0000259" key="15">
    <source>
        <dbReference type="Pfam" id="PF07715"/>
    </source>
</evidence>
<dbReference type="PROSITE" id="PS52016">
    <property type="entry name" value="TONB_DEPENDENT_REC_3"/>
    <property type="match status" value="1"/>
</dbReference>
<keyword evidence="17" id="KW-1185">Reference proteome</keyword>
<keyword evidence="3 11" id="KW-1134">Transmembrane beta strand</keyword>
<dbReference type="RefSeq" id="WP_116469793.1">
    <property type="nucleotide sequence ID" value="NZ_QENQ01000001.1"/>
</dbReference>
<name>A0A2U0SGD0_9SPHN</name>
<dbReference type="InterPro" id="IPR000531">
    <property type="entry name" value="Beta-barrel_TonB"/>
</dbReference>
<evidence type="ECO:0000256" key="9">
    <source>
        <dbReference type="ARBA" id="ARBA00023136"/>
    </source>
</evidence>
<evidence type="ECO:0000256" key="4">
    <source>
        <dbReference type="ARBA" id="ARBA00022496"/>
    </source>
</evidence>
<keyword evidence="13" id="KW-0732">Signal</keyword>
<dbReference type="AlphaFoldDB" id="A0A2U0SGD0"/>
<keyword evidence="8 12" id="KW-0798">TonB box</keyword>
<proteinExistence type="inferred from homology"/>
<keyword evidence="10 11" id="KW-0998">Cell outer membrane</keyword>
<dbReference type="InterPro" id="IPR039426">
    <property type="entry name" value="TonB-dep_rcpt-like"/>
</dbReference>
<keyword evidence="7" id="KW-0406">Ion transport</keyword>
<feature type="signal peptide" evidence="13">
    <location>
        <begin position="1"/>
        <end position="24"/>
    </location>
</feature>
<dbReference type="Pfam" id="PF07715">
    <property type="entry name" value="Plug"/>
    <property type="match status" value="1"/>
</dbReference>
<evidence type="ECO:0000256" key="1">
    <source>
        <dbReference type="ARBA" id="ARBA00004571"/>
    </source>
</evidence>
<evidence type="ECO:0000256" key="2">
    <source>
        <dbReference type="ARBA" id="ARBA00022448"/>
    </source>
</evidence>
<evidence type="ECO:0000313" key="17">
    <source>
        <dbReference type="Proteomes" id="UP000245890"/>
    </source>
</evidence>
<dbReference type="GO" id="GO:0006826">
    <property type="term" value="P:iron ion transport"/>
    <property type="evidence" value="ECO:0007669"/>
    <property type="project" value="UniProtKB-KW"/>
</dbReference>
<evidence type="ECO:0000256" key="11">
    <source>
        <dbReference type="PROSITE-ProRule" id="PRU01360"/>
    </source>
</evidence>
<keyword evidence="16" id="KW-0675">Receptor</keyword>
<evidence type="ECO:0000256" key="13">
    <source>
        <dbReference type="SAM" id="SignalP"/>
    </source>
</evidence>
<protein>
    <submittedName>
        <fullName evidence="16">TonB-dependent receptor</fullName>
    </submittedName>
</protein>
<comment type="subcellular location">
    <subcellularLocation>
        <location evidence="1 11">Cell outer membrane</location>
        <topology evidence="1 11">Multi-pass membrane protein</topology>
    </subcellularLocation>
</comment>
<dbReference type="PANTHER" id="PTHR32552:SF81">
    <property type="entry name" value="TONB-DEPENDENT OUTER MEMBRANE RECEPTOR"/>
    <property type="match status" value="1"/>
</dbReference>
<evidence type="ECO:0000256" key="12">
    <source>
        <dbReference type="RuleBase" id="RU003357"/>
    </source>
</evidence>
<organism evidence="16 17">
    <name type="scientific">Sphingomonas pokkalii</name>
    <dbReference type="NCBI Taxonomy" id="2175090"/>
    <lineage>
        <taxon>Bacteria</taxon>
        <taxon>Pseudomonadati</taxon>
        <taxon>Pseudomonadota</taxon>
        <taxon>Alphaproteobacteria</taxon>
        <taxon>Sphingomonadales</taxon>
        <taxon>Sphingomonadaceae</taxon>
        <taxon>Sphingomonas</taxon>
    </lineage>
</organism>
<gene>
    <name evidence="16" type="ORF">DD559_14380</name>
</gene>
<evidence type="ECO:0000256" key="3">
    <source>
        <dbReference type="ARBA" id="ARBA00022452"/>
    </source>
</evidence>
<evidence type="ECO:0000313" key="16">
    <source>
        <dbReference type="EMBL" id="PVX30381.1"/>
    </source>
</evidence>
<comment type="caution">
    <text evidence="16">The sequence shown here is derived from an EMBL/GenBank/DDBJ whole genome shotgun (WGS) entry which is preliminary data.</text>
</comment>
<keyword evidence="5 11" id="KW-0812">Transmembrane</keyword>
<feature type="chain" id="PRO_5015732222" evidence="13">
    <location>
        <begin position="25"/>
        <end position="768"/>
    </location>
</feature>